<keyword evidence="3" id="KW-0274">FAD</keyword>
<dbReference type="PRINTS" id="PR00419">
    <property type="entry name" value="ADXRDTASE"/>
</dbReference>
<evidence type="ECO:0000256" key="1">
    <source>
        <dbReference type="ARBA" id="ARBA00009183"/>
    </source>
</evidence>
<dbReference type="InterPro" id="IPR036188">
    <property type="entry name" value="FAD/NAD-bd_sf"/>
</dbReference>
<gene>
    <name evidence="6" type="primary">FMO1</name>
    <name evidence="6" type="ORF">Cpir12675_000466</name>
</gene>
<protein>
    <submittedName>
        <fullName evidence="6">Monooxygenase</fullName>
    </submittedName>
</protein>
<evidence type="ECO:0000313" key="7">
    <source>
        <dbReference type="Proteomes" id="UP001583280"/>
    </source>
</evidence>
<dbReference type="SUPFAM" id="SSF51905">
    <property type="entry name" value="FAD/NAD(P)-binding domain"/>
    <property type="match status" value="2"/>
</dbReference>
<evidence type="ECO:0000256" key="4">
    <source>
        <dbReference type="ARBA" id="ARBA00022857"/>
    </source>
</evidence>
<accession>A0ABR3ZLL1</accession>
<dbReference type="InterPro" id="IPR020946">
    <property type="entry name" value="Flavin_mOase-like"/>
</dbReference>
<keyword evidence="7" id="KW-1185">Reference proteome</keyword>
<keyword evidence="2" id="KW-0285">Flavoprotein</keyword>
<keyword evidence="5" id="KW-0560">Oxidoreductase</keyword>
<dbReference type="Proteomes" id="UP001583280">
    <property type="component" value="Unassembled WGS sequence"/>
</dbReference>
<evidence type="ECO:0000256" key="2">
    <source>
        <dbReference type="ARBA" id="ARBA00022630"/>
    </source>
</evidence>
<dbReference type="Gene3D" id="3.50.50.60">
    <property type="entry name" value="FAD/NAD(P)-binding domain"/>
    <property type="match status" value="2"/>
</dbReference>
<keyword evidence="6" id="KW-0503">Monooxygenase</keyword>
<dbReference type="EMBL" id="JAWDJO010000005">
    <property type="protein sequence ID" value="KAL1901596.1"/>
    <property type="molecule type" value="Genomic_DNA"/>
</dbReference>
<dbReference type="InterPro" id="IPR000960">
    <property type="entry name" value="Flavin_mOase"/>
</dbReference>
<evidence type="ECO:0000256" key="5">
    <source>
        <dbReference type="ARBA" id="ARBA00023002"/>
    </source>
</evidence>
<reference evidence="6 7" key="1">
    <citation type="journal article" date="2024" name="IMA Fungus">
        <title>IMA Genome - F19 : A genome assembly and annotation guide to empower mycologists, including annotated draft genome sequences of Ceratocystis pirilliformis, Diaporthe australafricana, Fusarium ophioides, Paecilomyces lecythidis, and Sporothrix stenoceras.</title>
        <authorList>
            <person name="Aylward J."/>
            <person name="Wilson A.M."/>
            <person name="Visagie C.M."/>
            <person name="Spraker J."/>
            <person name="Barnes I."/>
            <person name="Buitendag C."/>
            <person name="Ceriani C."/>
            <person name="Del Mar Angel L."/>
            <person name="du Plessis D."/>
            <person name="Fuchs T."/>
            <person name="Gasser K."/>
            <person name="Kramer D."/>
            <person name="Li W."/>
            <person name="Munsamy K."/>
            <person name="Piso A."/>
            <person name="Price J.L."/>
            <person name="Sonnekus B."/>
            <person name="Thomas C."/>
            <person name="van der Nest A."/>
            <person name="van Dijk A."/>
            <person name="van Heerden A."/>
            <person name="van Vuuren N."/>
            <person name="Yilmaz N."/>
            <person name="Duong T.A."/>
            <person name="van der Merwe N.A."/>
            <person name="Wingfield M.J."/>
            <person name="Wingfield B.D."/>
        </authorList>
    </citation>
    <scope>NUCLEOTIDE SEQUENCE [LARGE SCALE GENOMIC DNA]</scope>
    <source>
        <strain evidence="6 7">CMW 12675</strain>
    </source>
</reference>
<name>A0ABR3ZLL1_9PEZI</name>
<evidence type="ECO:0000313" key="6">
    <source>
        <dbReference type="EMBL" id="KAL1901596.1"/>
    </source>
</evidence>
<dbReference type="InterPro" id="IPR050346">
    <property type="entry name" value="FMO-like"/>
</dbReference>
<evidence type="ECO:0000256" key="3">
    <source>
        <dbReference type="ARBA" id="ARBA00022827"/>
    </source>
</evidence>
<comment type="similarity">
    <text evidence="1">Belongs to the FMO family.</text>
</comment>
<proteinExistence type="inferred from homology"/>
<sequence length="493" mass="53334">MASLLTALRGLLIKSHPEPTPVFDVKRVAIIGAGPCGTAVAKYLRAQNAFATIDIYERQSASACGGVWYYTPETAPAPYLPQTSPRTAPNDLVPGSAPPLYASAMYDDLHANIMGSLMQYTGCPFPASAKLFPSREIIYQYVLDYAAEVMDLVKFSHNVVRVDLASPGGRDQWTVHAEDDTTGGSMTTATYDAVVVANGHYSLSLVPEITGLAAFAIAHPGIISHSKQYRSNASFSGKKVVVVGNGPSGADIGRQIGQVAASPLYLSVRHATSPDRLEHIGAVEVPEITEFLPDIRGVRLADGVEIPNVDAVVFCSGYMFSLPFLPGLEEKLITTGRAVQGLYQHLFSIEHPTLAFPGLLQQAIPYAISEAQAAVLATVWSNAEKLPTKTEMQAWNDALVEERGENLHNMLKGTDGLYINTMHDWVGRSSVKKPPLWGEYQMWQRKLFIEAKLRFEKGGCTAMTLEDLGFKFPDLPGDLTTTSVAKGQGSTCI</sequence>
<organism evidence="6 7">
    <name type="scientific">Ceratocystis pirilliformis</name>
    <dbReference type="NCBI Taxonomy" id="259994"/>
    <lineage>
        <taxon>Eukaryota</taxon>
        <taxon>Fungi</taxon>
        <taxon>Dikarya</taxon>
        <taxon>Ascomycota</taxon>
        <taxon>Pezizomycotina</taxon>
        <taxon>Sordariomycetes</taxon>
        <taxon>Hypocreomycetidae</taxon>
        <taxon>Microascales</taxon>
        <taxon>Ceratocystidaceae</taxon>
        <taxon>Ceratocystis</taxon>
    </lineage>
</organism>
<dbReference type="PANTHER" id="PTHR23023">
    <property type="entry name" value="DIMETHYLANILINE MONOOXYGENASE"/>
    <property type="match status" value="1"/>
</dbReference>
<dbReference type="PIRSF" id="PIRSF000332">
    <property type="entry name" value="FMO"/>
    <property type="match status" value="1"/>
</dbReference>
<comment type="caution">
    <text evidence="6">The sequence shown here is derived from an EMBL/GenBank/DDBJ whole genome shotgun (WGS) entry which is preliminary data.</text>
</comment>
<dbReference type="Pfam" id="PF00743">
    <property type="entry name" value="FMO-like"/>
    <property type="match status" value="2"/>
</dbReference>
<keyword evidence="4" id="KW-0521">NADP</keyword>
<dbReference type="GO" id="GO:0004497">
    <property type="term" value="F:monooxygenase activity"/>
    <property type="evidence" value="ECO:0007669"/>
    <property type="project" value="UniProtKB-KW"/>
</dbReference>